<dbReference type="Proteomes" id="UP000002258">
    <property type="component" value="Chromosome 1"/>
</dbReference>
<name>A3GHI0_PICST</name>
<dbReference type="FunCoup" id="A3GHI0">
    <property type="interactions" value="6"/>
</dbReference>
<dbReference type="InParanoid" id="A3GHI0"/>
<comment type="similarity">
    <text evidence="1">Belongs to the AIM6 family.</text>
</comment>
<organism evidence="3 4">
    <name type="scientific">Scheffersomyces stipitis (strain ATCC 58785 / CBS 6054 / NBRC 10063 / NRRL Y-11545)</name>
    <name type="common">Yeast</name>
    <name type="synonym">Pichia stipitis</name>
    <dbReference type="NCBI Taxonomy" id="322104"/>
    <lineage>
        <taxon>Eukaryota</taxon>
        <taxon>Fungi</taxon>
        <taxon>Dikarya</taxon>
        <taxon>Ascomycota</taxon>
        <taxon>Saccharomycotina</taxon>
        <taxon>Pichiomycetes</taxon>
        <taxon>Debaryomycetaceae</taxon>
        <taxon>Scheffersomyces</taxon>
    </lineage>
</organism>
<dbReference type="GO" id="GO:0006629">
    <property type="term" value="P:lipid metabolic process"/>
    <property type="evidence" value="ECO:0007669"/>
    <property type="project" value="InterPro"/>
</dbReference>
<evidence type="ECO:0000256" key="1">
    <source>
        <dbReference type="ARBA" id="ARBA00008858"/>
    </source>
</evidence>
<dbReference type="CDD" id="cd08577">
    <property type="entry name" value="PI-PLCc_GDPD_SF_unchar3"/>
    <property type="match status" value="1"/>
</dbReference>
<dbReference type="GO" id="GO:0008081">
    <property type="term" value="F:phosphoric diester hydrolase activity"/>
    <property type="evidence" value="ECO:0007669"/>
    <property type="project" value="InterPro"/>
</dbReference>
<dbReference type="InterPro" id="IPR051236">
    <property type="entry name" value="HAT_RTT109-like"/>
</dbReference>
<accession>A3GHI0</accession>
<dbReference type="STRING" id="322104.A3GHI0"/>
<dbReference type="PANTHER" id="PTHR31571">
    <property type="entry name" value="ALTERED INHERITANCE OF MITOCHONDRIA PROTEIN 6"/>
    <property type="match status" value="1"/>
</dbReference>
<sequence>MISVFRPVPPEYDGNSDTTPILPFNYTIEGLNRDVYVKPLHSHNDYWRSQPLFDALSIGAVSVESDVWYFPQGFNVSRTVTQTSDDGLTQTKSNVTHRFRNDEVFVGHSQVFLQPINTLFNLYLNPLFDFLTYVNPVFTVSGNVISTSKDLYSVFYNSPEQPLLLWLDFKTSPNETYDAIRPLLQPFIDNNFLAYYDVEADKLVPGPLVVTITGNLPLEKVEAESKRYTFLDGPLKYFNTSANEAELERWSKLSYVASSSLADLLGDDYESSVHSEFTPSQKNTLGQFFDSAHKYGLKTRIWGDITWPFNLLNSHLLDYYRLGSDLLNVDDLQKAKDLFPAEFVYSTN</sequence>
<proteinExistence type="inferred from homology"/>
<evidence type="ECO:0000313" key="4">
    <source>
        <dbReference type="Proteomes" id="UP000002258"/>
    </source>
</evidence>
<protein>
    <recommendedName>
        <fullName evidence="2">Altered inheritance of mitochondria protein 6</fullName>
    </recommendedName>
</protein>
<comment type="caution">
    <text evidence="3">The sequence shown here is derived from an EMBL/GenBank/DDBJ whole genome shotgun (WGS) entry which is preliminary data.</text>
</comment>
<dbReference type="InterPro" id="IPR039559">
    <property type="entry name" value="AIM6_PI-PLC-like_dom"/>
</dbReference>
<reference evidence="3 4" key="1">
    <citation type="journal article" date="2007" name="Nat. Biotechnol.">
        <title>Genome sequence of the lignocellulose-bioconverting and xylose-fermenting yeast Pichia stipitis.</title>
        <authorList>
            <person name="Jeffries T.W."/>
            <person name="Grigoriev I.V."/>
            <person name="Grimwood J."/>
            <person name="Laplaza J.M."/>
            <person name="Aerts A."/>
            <person name="Salamov A."/>
            <person name="Schmutz J."/>
            <person name="Lindquist E."/>
            <person name="Dehal P."/>
            <person name="Shapiro H."/>
            <person name="Jin Y.S."/>
            <person name="Passoth V."/>
            <person name="Richardson P.M."/>
        </authorList>
    </citation>
    <scope>NUCLEOTIDE SEQUENCE [LARGE SCALE GENOMIC DNA]</scope>
    <source>
        <strain evidence="4">ATCC 58785 / CBS 6054 / NBRC 10063 / NRRL Y-11545</strain>
    </source>
</reference>
<dbReference type="KEGG" id="pic:PICST_80898"/>
<dbReference type="GeneID" id="4851729"/>
<dbReference type="RefSeq" id="XP_001387078.2">
    <property type="nucleotide sequence ID" value="XM_001387041.1"/>
</dbReference>
<gene>
    <name evidence="3" type="ORF">PICST_80898</name>
</gene>
<dbReference type="HOGENOM" id="CLU_031561_1_0_1"/>
<dbReference type="InterPro" id="IPR017946">
    <property type="entry name" value="PLC-like_Pdiesterase_TIM-brl"/>
</dbReference>
<dbReference type="OMA" id="HWGCTGV"/>
<keyword evidence="4" id="KW-1185">Reference proteome</keyword>
<dbReference type="SUPFAM" id="SSF51695">
    <property type="entry name" value="PLC-like phosphodiesterases"/>
    <property type="match status" value="1"/>
</dbReference>
<dbReference type="EMBL" id="AAVQ01000002">
    <property type="protein sequence ID" value="EAZ63055.2"/>
    <property type="molecule type" value="Genomic_DNA"/>
</dbReference>
<dbReference type="OrthoDB" id="4153866at2759"/>
<dbReference type="eggNOG" id="ENOG502QVA8">
    <property type="taxonomic scope" value="Eukaryota"/>
</dbReference>
<evidence type="ECO:0000256" key="2">
    <source>
        <dbReference type="ARBA" id="ARBA00014286"/>
    </source>
</evidence>
<evidence type="ECO:0000313" key="3">
    <source>
        <dbReference type="EMBL" id="EAZ63055.2"/>
    </source>
</evidence>
<dbReference type="AlphaFoldDB" id="A3GHI0"/>
<dbReference type="PANTHER" id="PTHR31571:SF1">
    <property type="entry name" value="ALTERED INHERITANCE OF MITOCHONDRIA PROTEIN 6"/>
    <property type="match status" value="1"/>
</dbReference>